<keyword evidence="5 7" id="KW-0687">Ribonucleoprotein</keyword>
<gene>
    <name evidence="7" type="primary">rplR</name>
    <name evidence="7" type="synonym">rpl18</name>
    <name evidence="9" type="ORF">NIES2135_15220</name>
</gene>
<dbReference type="Proteomes" id="UP000217895">
    <property type="component" value="Chromosome"/>
</dbReference>
<evidence type="ECO:0000256" key="8">
    <source>
        <dbReference type="SAM" id="MobiDB-lite"/>
    </source>
</evidence>
<evidence type="ECO:0000256" key="3">
    <source>
        <dbReference type="ARBA" id="ARBA00022884"/>
    </source>
</evidence>
<evidence type="ECO:0000256" key="2">
    <source>
        <dbReference type="ARBA" id="ARBA00022730"/>
    </source>
</evidence>
<dbReference type="Pfam" id="PF00861">
    <property type="entry name" value="Ribosomal_L18p"/>
    <property type="match status" value="1"/>
</dbReference>
<dbReference type="FunFam" id="3.30.420.100:FF:000001">
    <property type="entry name" value="50S ribosomal protein L18"/>
    <property type="match status" value="1"/>
</dbReference>
<keyword evidence="3 7" id="KW-0694">RNA-binding</keyword>
<dbReference type="GO" id="GO:0003735">
    <property type="term" value="F:structural constituent of ribosome"/>
    <property type="evidence" value="ECO:0007669"/>
    <property type="project" value="InterPro"/>
</dbReference>
<evidence type="ECO:0000313" key="10">
    <source>
        <dbReference type="Proteomes" id="UP000217895"/>
    </source>
</evidence>
<accession>A0A1Z4JD30</accession>
<name>A0A1Z4JD30_LEPBY</name>
<evidence type="ECO:0000256" key="4">
    <source>
        <dbReference type="ARBA" id="ARBA00022980"/>
    </source>
</evidence>
<protein>
    <recommendedName>
        <fullName evidence="6 7">Large ribosomal subunit protein uL18</fullName>
    </recommendedName>
</protein>
<dbReference type="InterPro" id="IPR004389">
    <property type="entry name" value="Ribosomal_uL18_bac-type"/>
</dbReference>
<evidence type="ECO:0000256" key="7">
    <source>
        <dbReference type="HAMAP-Rule" id="MF_01337"/>
    </source>
</evidence>
<evidence type="ECO:0000256" key="5">
    <source>
        <dbReference type="ARBA" id="ARBA00023274"/>
    </source>
</evidence>
<dbReference type="CDD" id="cd00432">
    <property type="entry name" value="Ribosomal_L18_L5e"/>
    <property type="match status" value="1"/>
</dbReference>
<feature type="region of interest" description="Disordered" evidence="8">
    <location>
        <begin position="1"/>
        <end position="26"/>
    </location>
</feature>
<dbReference type="EMBL" id="AP018203">
    <property type="protein sequence ID" value="BAY54704.1"/>
    <property type="molecule type" value="Genomic_DNA"/>
</dbReference>
<dbReference type="Gene3D" id="3.30.420.100">
    <property type="match status" value="1"/>
</dbReference>
<comment type="similarity">
    <text evidence="1 7">Belongs to the universal ribosomal protein uL18 family.</text>
</comment>
<comment type="subunit">
    <text evidence="7">Part of the 50S ribosomal subunit; part of the 5S rRNA/L5/L18/L25 subcomplex. Contacts the 5S and 23S rRNAs.</text>
</comment>
<comment type="function">
    <text evidence="7">This is one of the proteins that bind and probably mediate the attachment of the 5S RNA into the large ribosomal subunit, where it forms part of the central protuberance.</text>
</comment>
<dbReference type="GO" id="GO:0006412">
    <property type="term" value="P:translation"/>
    <property type="evidence" value="ECO:0007669"/>
    <property type="project" value="UniProtKB-UniRule"/>
</dbReference>
<dbReference type="InterPro" id="IPR005484">
    <property type="entry name" value="Ribosomal_uL18_bac/plant/anim"/>
</dbReference>
<dbReference type="AlphaFoldDB" id="A0A1Z4JD30"/>
<dbReference type="NCBIfam" id="TIGR00060">
    <property type="entry name" value="L18_bact"/>
    <property type="match status" value="1"/>
</dbReference>
<feature type="compositionally biased region" description="Basic residues" evidence="8">
    <location>
        <begin position="12"/>
        <end position="21"/>
    </location>
</feature>
<keyword evidence="4 7" id="KW-0689">Ribosomal protein</keyword>
<dbReference type="GO" id="GO:0022625">
    <property type="term" value="C:cytosolic large ribosomal subunit"/>
    <property type="evidence" value="ECO:0007669"/>
    <property type="project" value="TreeGrafter"/>
</dbReference>
<dbReference type="PANTHER" id="PTHR12899">
    <property type="entry name" value="39S RIBOSOMAL PROTEIN L18, MITOCHONDRIAL"/>
    <property type="match status" value="1"/>
</dbReference>
<sequence length="121" mass="13285">MSKVSRRESTRQRHQRIRRRVSGTPERPRLAVYRSNQHIYAQLIDDVAQATIASASTVDPEVKGKIESGANCAAASEVGKLIAQRAKAKGIEQVVFDRGGNLYHGRVQTLADAAREAGLNF</sequence>
<reference evidence="9 10" key="1">
    <citation type="submission" date="2017-06" db="EMBL/GenBank/DDBJ databases">
        <title>Genome sequencing of cyanobaciteial culture collection at National Institute for Environmental Studies (NIES).</title>
        <authorList>
            <person name="Hirose Y."/>
            <person name="Shimura Y."/>
            <person name="Fujisawa T."/>
            <person name="Nakamura Y."/>
            <person name="Kawachi M."/>
        </authorList>
    </citation>
    <scope>NUCLEOTIDE SEQUENCE [LARGE SCALE GENOMIC DNA]</scope>
    <source>
        <strain evidence="9 10">NIES-2135</strain>
    </source>
</reference>
<feature type="compositionally biased region" description="Basic and acidic residues" evidence="8">
    <location>
        <begin position="1"/>
        <end position="11"/>
    </location>
</feature>
<dbReference type="HAMAP" id="MF_01337_B">
    <property type="entry name" value="Ribosomal_uL18_B"/>
    <property type="match status" value="1"/>
</dbReference>
<proteinExistence type="inferred from homology"/>
<keyword evidence="2 7" id="KW-0699">rRNA-binding</keyword>
<keyword evidence="10" id="KW-1185">Reference proteome</keyword>
<dbReference type="InterPro" id="IPR057268">
    <property type="entry name" value="Ribosomal_L18"/>
</dbReference>
<evidence type="ECO:0000256" key="1">
    <source>
        <dbReference type="ARBA" id="ARBA00007116"/>
    </source>
</evidence>
<evidence type="ECO:0000256" key="6">
    <source>
        <dbReference type="ARBA" id="ARBA00035197"/>
    </source>
</evidence>
<dbReference type="GO" id="GO:0008097">
    <property type="term" value="F:5S rRNA binding"/>
    <property type="evidence" value="ECO:0007669"/>
    <property type="project" value="TreeGrafter"/>
</dbReference>
<evidence type="ECO:0000313" key="9">
    <source>
        <dbReference type="EMBL" id="BAY54704.1"/>
    </source>
</evidence>
<organism evidence="9 10">
    <name type="scientific">Leptolyngbya boryana NIES-2135</name>
    <dbReference type="NCBI Taxonomy" id="1973484"/>
    <lineage>
        <taxon>Bacteria</taxon>
        <taxon>Bacillati</taxon>
        <taxon>Cyanobacteriota</taxon>
        <taxon>Cyanophyceae</taxon>
        <taxon>Leptolyngbyales</taxon>
        <taxon>Leptolyngbyaceae</taxon>
        <taxon>Leptolyngbya group</taxon>
        <taxon>Leptolyngbya</taxon>
    </lineage>
</organism>
<dbReference type="PANTHER" id="PTHR12899:SF3">
    <property type="entry name" value="LARGE RIBOSOMAL SUBUNIT PROTEIN UL18M"/>
    <property type="match status" value="1"/>
</dbReference>
<dbReference type="SUPFAM" id="SSF53137">
    <property type="entry name" value="Translational machinery components"/>
    <property type="match status" value="1"/>
</dbReference>